<evidence type="ECO:0000313" key="2">
    <source>
        <dbReference type="EMBL" id="KAJ1131515.1"/>
    </source>
</evidence>
<evidence type="ECO:0000256" key="1">
    <source>
        <dbReference type="SAM" id="MobiDB-lite"/>
    </source>
</evidence>
<reference evidence="2" key="1">
    <citation type="journal article" date="2022" name="bioRxiv">
        <title>Sequencing and chromosome-scale assembly of the giantPleurodeles waltlgenome.</title>
        <authorList>
            <person name="Brown T."/>
            <person name="Elewa A."/>
            <person name="Iarovenko S."/>
            <person name="Subramanian E."/>
            <person name="Araus A.J."/>
            <person name="Petzold A."/>
            <person name="Susuki M."/>
            <person name="Suzuki K.-i.T."/>
            <person name="Hayashi T."/>
            <person name="Toyoda A."/>
            <person name="Oliveira C."/>
            <person name="Osipova E."/>
            <person name="Leigh N.D."/>
            <person name="Simon A."/>
            <person name="Yun M.H."/>
        </authorList>
    </citation>
    <scope>NUCLEOTIDE SEQUENCE</scope>
    <source>
        <strain evidence="2">20211129_DDA</strain>
        <tissue evidence="2">Liver</tissue>
    </source>
</reference>
<name>A0AAV7PWZ4_PLEWA</name>
<accession>A0AAV7PWZ4</accession>
<keyword evidence="3" id="KW-1185">Reference proteome</keyword>
<feature type="region of interest" description="Disordered" evidence="1">
    <location>
        <begin position="41"/>
        <end position="165"/>
    </location>
</feature>
<comment type="caution">
    <text evidence="2">The sequence shown here is derived from an EMBL/GenBank/DDBJ whole genome shotgun (WGS) entry which is preliminary data.</text>
</comment>
<feature type="compositionally biased region" description="Basic and acidic residues" evidence="1">
    <location>
        <begin position="99"/>
        <end position="121"/>
    </location>
</feature>
<organism evidence="2 3">
    <name type="scientific">Pleurodeles waltl</name>
    <name type="common">Iberian ribbed newt</name>
    <dbReference type="NCBI Taxonomy" id="8319"/>
    <lineage>
        <taxon>Eukaryota</taxon>
        <taxon>Metazoa</taxon>
        <taxon>Chordata</taxon>
        <taxon>Craniata</taxon>
        <taxon>Vertebrata</taxon>
        <taxon>Euteleostomi</taxon>
        <taxon>Amphibia</taxon>
        <taxon>Batrachia</taxon>
        <taxon>Caudata</taxon>
        <taxon>Salamandroidea</taxon>
        <taxon>Salamandridae</taxon>
        <taxon>Pleurodelinae</taxon>
        <taxon>Pleurodeles</taxon>
    </lineage>
</organism>
<sequence>MKSCDESNIFGNDSDTRRKVAVVKEVRRVQAGYQATRTPYQENAARAAARTASPVALTTGGPASDTQTRTSWFGRELKAMTGAARKEENPDGETEETEGEIKEEPTTSREADAEEVDRGRDPGNWGTQEPTREATESSHVPGGTWLSKESMVNSGDIVRSVPGAN</sequence>
<protein>
    <submittedName>
        <fullName evidence="2">Uncharacterized protein</fullName>
    </submittedName>
</protein>
<proteinExistence type="predicted"/>
<evidence type="ECO:0000313" key="3">
    <source>
        <dbReference type="Proteomes" id="UP001066276"/>
    </source>
</evidence>
<dbReference type="EMBL" id="JANPWB010000011">
    <property type="protein sequence ID" value="KAJ1131515.1"/>
    <property type="molecule type" value="Genomic_DNA"/>
</dbReference>
<gene>
    <name evidence="2" type="ORF">NDU88_009851</name>
</gene>
<dbReference type="Proteomes" id="UP001066276">
    <property type="component" value="Chromosome 7"/>
</dbReference>
<dbReference type="AlphaFoldDB" id="A0AAV7PWZ4"/>